<evidence type="ECO:0000313" key="2">
    <source>
        <dbReference type="Proteomes" id="UP000001603"/>
    </source>
</evidence>
<accession>Q1ZTS2</accession>
<protein>
    <submittedName>
        <fullName evidence="1">Uncharacterized protein</fullName>
    </submittedName>
</protein>
<proteinExistence type="predicted"/>
<comment type="caution">
    <text evidence="1">The sequence shown here is derived from an EMBL/GenBank/DDBJ whole genome shotgun (WGS) entry which is preliminary data.</text>
</comment>
<name>Q1ZTS2_PHOAS</name>
<reference evidence="1 2" key="1">
    <citation type="journal article" date="2009" name="Proc. Natl. Acad. Sci. U.S.A.">
        <title>The genomic basis of trophic strategy in marine bacteria.</title>
        <authorList>
            <person name="Lauro F.M."/>
            <person name="McDougald D."/>
            <person name="Thomas T."/>
            <person name="Williams T.J."/>
            <person name="Egan S."/>
            <person name="Rice S."/>
            <person name="DeMaere M.Z."/>
            <person name="Ting L."/>
            <person name="Ertan H."/>
            <person name="Johnson J."/>
            <person name="Ferriera S."/>
            <person name="Lapidus A."/>
            <person name="Anderson I."/>
            <person name="Kyrpides N."/>
            <person name="Munk A.C."/>
            <person name="Detter C."/>
            <person name="Han C.S."/>
            <person name="Brown M.V."/>
            <person name="Robb F.T."/>
            <person name="Kjelleberg S."/>
            <person name="Cavicchioli R."/>
        </authorList>
    </citation>
    <scope>NUCLEOTIDE SEQUENCE [LARGE SCALE GENOMIC DNA]</scope>
    <source>
        <strain evidence="1 2">S14</strain>
    </source>
</reference>
<sequence length="28" mass="3085">MSSVLNIDKFGNFGVNNLKIELLFISNG</sequence>
<dbReference type="HOGENOM" id="CLU_3412776_0_0_6"/>
<gene>
    <name evidence="1" type="ORF">VAS14_15264</name>
</gene>
<evidence type="ECO:0000313" key="1">
    <source>
        <dbReference type="EMBL" id="EAS66688.1"/>
    </source>
</evidence>
<organism evidence="1 2">
    <name type="scientific">Photobacterium angustum (strain S14 / CCUG 15956)</name>
    <name type="common">Vibrio sp. (strain S14 / CCUG 15956)</name>
    <dbReference type="NCBI Taxonomy" id="314292"/>
    <lineage>
        <taxon>Bacteria</taxon>
        <taxon>Pseudomonadati</taxon>
        <taxon>Pseudomonadota</taxon>
        <taxon>Gammaproteobacteria</taxon>
        <taxon>Vibrionales</taxon>
        <taxon>Vibrionaceae</taxon>
        <taxon>Photobacterium</taxon>
    </lineage>
</organism>
<dbReference type="Proteomes" id="UP000001603">
    <property type="component" value="Unassembled WGS sequence"/>
</dbReference>
<dbReference type="AlphaFoldDB" id="Q1ZTS2"/>
<dbReference type="EMBL" id="AAOJ01000001">
    <property type="protein sequence ID" value="EAS66688.1"/>
    <property type="molecule type" value="Genomic_DNA"/>
</dbReference>